<evidence type="ECO:0000313" key="2">
    <source>
        <dbReference type="EMBL" id="GAI51052.1"/>
    </source>
</evidence>
<organism evidence="2">
    <name type="scientific">marine sediment metagenome</name>
    <dbReference type="NCBI Taxonomy" id="412755"/>
    <lineage>
        <taxon>unclassified sequences</taxon>
        <taxon>metagenomes</taxon>
        <taxon>ecological metagenomes</taxon>
    </lineage>
</organism>
<dbReference type="EMBL" id="BARV01034836">
    <property type="protein sequence ID" value="GAI51052.1"/>
    <property type="molecule type" value="Genomic_DNA"/>
</dbReference>
<sequence length="133" mass="15214">MKIKYLCSILVLFLLIIFTTGCAAPNIQITRIFYDGLVPRVEADEYVEITNLGDQSQDLAGWILIDASEGYPLFTFPPYILAPGKSIRVYTNEYHPEWGGFSFEYGRAIWSNTEPDVAVLYDNRDKEVSRKSY</sequence>
<dbReference type="Pfam" id="PF00932">
    <property type="entry name" value="LTD"/>
    <property type="match status" value="1"/>
</dbReference>
<dbReference type="SUPFAM" id="SSF74853">
    <property type="entry name" value="Lamin A/C globular tail domain"/>
    <property type="match status" value="1"/>
</dbReference>
<evidence type="ECO:0000259" key="1">
    <source>
        <dbReference type="PROSITE" id="PS51841"/>
    </source>
</evidence>
<proteinExistence type="predicted"/>
<dbReference type="AlphaFoldDB" id="X1P426"/>
<dbReference type="InterPro" id="IPR036415">
    <property type="entry name" value="Lamin_tail_dom_sf"/>
</dbReference>
<dbReference type="PROSITE" id="PS51841">
    <property type="entry name" value="LTD"/>
    <property type="match status" value="1"/>
</dbReference>
<reference evidence="2" key="1">
    <citation type="journal article" date="2014" name="Front. Microbiol.">
        <title>High frequency of phylogenetically diverse reductive dehalogenase-homologous genes in deep subseafloor sedimentary metagenomes.</title>
        <authorList>
            <person name="Kawai M."/>
            <person name="Futagami T."/>
            <person name="Toyoda A."/>
            <person name="Takaki Y."/>
            <person name="Nishi S."/>
            <person name="Hori S."/>
            <person name="Arai W."/>
            <person name="Tsubouchi T."/>
            <person name="Morono Y."/>
            <person name="Uchiyama I."/>
            <person name="Ito T."/>
            <person name="Fujiyama A."/>
            <person name="Inagaki F."/>
            <person name="Takami H."/>
        </authorList>
    </citation>
    <scope>NUCLEOTIDE SEQUENCE</scope>
    <source>
        <strain evidence="2">Expedition CK06-06</strain>
    </source>
</reference>
<dbReference type="InterPro" id="IPR001322">
    <property type="entry name" value="Lamin_tail_dom"/>
</dbReference>
<feature type="domain" description="LTD" evidence="1">
    <location>
        <begin position="18"/>
        <end position="133"/>
    </location>
</feature>
<comment type="caution">
    <text evidence="2">The sequence shown here is derived from an EMBL/GenBank/DDBJ whole genome shotgun (WGS) entry which is preliminary data.</text>
</comment>
<accession>X1P426</accession>
<name>X1P426_9ZZZZ</name>
<gene>
    <name evidence="2" type="ORF">S06H3_54458</name>
</gene>
<dbReference type="Gene3D" id="2.60.40.1260">
    <property type="entry name" value="Lamin Tail domain"/>
    <property type="match status" value="1"/>
</dbReference>
<protein>
    <recommendedName>
        <fullName evidence="1">LTD domain-containing protein</fullName>
    </recommendedName>
</protein>
<dbReference type="PROSITE" id="PS51257">
    <property type="entry name" value="PROKAR_LIPOPROTEIN"/>
    <property type="match status" value="1"/>
</dbReference>